<gene>
    <name evidence="1" type="ORF">MM415B00636_0034</name>
</gene>
<accession>A0A6M3J2A1</accession>
<name>A0A6M3J2A1_9ZZZZ</name>
<dbReference type="EMBL" id="MT141494">
    <property type="protein sequence ID" value="QJA63301.1"/>
    <property type="molecule type" value="Genomic_DNA"/>
</dbReference>
<proteinExistence type="predicted"/>
<organism evidence="1">
    <name type="scientific">viral metagenome</name>
    <dbReference type="NCBI Taxonomy" id="1070528"/>
    <lineage>
        <taxon>unclassified sequences</taxon>
        <taxon>metagenomes</taxon>
        <taxon>organismal metagenomes</taxon>
    </lineage>
</organism>
<reference evidence="1" key="1">
    <citation type="submission" date="2020-03" db="EMBL/GenBank/DDBJ databases">
        <title>The deep terrestrial virosphere.</title>
        <authorList>
            <person name="Holmfeldt K."/>
            <person name="Nilsson E."/>
            <person name="Simone D."/>
            <person name="Lopez-Fernandez M."/>
            <person name="Wu X."/>
            <person name="de Brujin I."/>
            <person name="Lundin D."/>
            <person name="Andersson A."/>
            <person name="Bertilsson S."/>
            <person name="Dopson M."/>
        </authorList>
    </citation>
    <scope>NUCLEOTIDE SEQUENCE</scope>
    <source>
        <strain evidence="1">MM415B00636</strain>
    </source>
</reference>
<evidence type="ECO:0000313" key="1">
    <source>
        <dbReference type="EMBL" id="QJA63301.1"/>
    </source>
</evidence>
<sequence length="205" mass="20992">MPDMSSIDARFGAQPWGNVLRQRLYAIATAPTLAFYIGDVVGHDGTALSTPHGTIAALEKDATTAGGGAGKQVGAVTALFDEKMDPTPYIAASATGNGTIAGYAMVADHPDQEFLIQEDGDTSSVVVANIGLNADYIATTAGSTTTGLSGHELDSNTVNTTATLDLKILDIHPEDSISAAGAAGNHARFIVRINAHYHGANVAGI</sequence>
<dbReference type="AlphaFoldDB" id="A0A6M3J2A1"/>
<protein>
    <submittedName>
        <fullName evidence="1">Putative structural protein</fullName>
    </submittedName>
</protein>